<dbReference type="InterPro" id="IPR011701">
    <property type="entry name" value="MFS"/>
</dbReference>
<feature type="transmembrane region" description="Helical" evidence="6">
    <location>
        <begin position="304"/>
        <end position="324"/>
    </location>
</feature>
<reference evidence="8 9" key="1">
    <citation type="submission" date="2018-02" db="EMBL/GenBank/DDBJ databases">
        <title>8 Nocardia nova and 1 Nocardia cyriacigeorgica strain used for evolution to TMP-SMX.</title>
        <authorList>
            <person name="Mehta H."/>
            <person name="Weng J."/>
            <person name="Shamoo Y."/>
        </authorList>
    </citation>
    <scope>NUCLEOTIDE SEQUENCE [LARGE SCALE GENOMIC DNA]</scope>
    <source>
        <strain evidence="8 9">MDA3139</strain>
    </source>
</reference>
<dbReference type="SUPFAM" id="SSF103473">
    <property type="entry name" value="MFS general substrate transporter"/>
    <property type="match status" value="2"/>
</dbReference>
<feature type="transmembrane region" description="Helical" evidence="6">
    <location>
        <begin position="570"/>
        <end position="592"/>
    </location>
</feature>
<feature type="domain" description="Major facilitator superfamily (MFS) profile" evidence="7">
    <location>
        <begin position="145"/>
        <end position="597"/>
    </location>
</feature>
<feature type="transmembrane region" description="Helical" evidence="6">
    <location>
        <begin position="179"/>
        <end position="199"/>
    </location>
</feature>
<keyword evidence="2 6" id="KW-0812">Transmembrane</keyword>
<dbReference type="GO" id="GO:0022857">
    <property type="term" value="F:transmembrane transporter activity"/>
    <property type="evidence" value="ECO:0007669"/>
    <property type="project" value="InterPro"/>
</dbReference>
<feature type="transmembrane region" description="Helical" evidence="6">
    <location>
        <begin position="143"/>
        <end position="167"/>
    </location>
</feature>
<proteinExistence type="predicted"/>
<name>A0A2S6AJH0_9NOCA</name>
<evidence type="ECO:0000256" key="4">
    <source>
        <dbReference type="ARBA" id="ARBA00023136"/>
    </source>
</evidence>
<dbReference type="Pfam" id="PF07690">
    <property type="entry name" value="MFS_1"/>
    <property type="match status" value="2"/>
</dbReference>
<dbReference type="PANTHER" id="PTHR42718">
    <property type="entry name" value="MAJOR FACILITATOR SUPERFAMILY MULTIDRUG TRANSPORTER MFSC"/>
    <property type="match status" value="1"/>
</dbReference>
<keyword evidence="3 6" id="KW-1133">Transmembrane helix</keyword>
<evidence type="ECO:0000256" key="5">
    <source>
        <dbReference type="SAM" id="MobiDB-lite"/>
    </source>
</evidence>
<evidence type="ECO:0000256" key="1">
    <source>
        <dbReference type="ARBA" id="ARBA00004651"/>
    </source>
</evidence>
<feature type="transmembrane region" description="Helical" evidence="6">
    <location>
        <begin position="407"/>
        <end position="429"/>
    </location>
</feature>
<evidence type="ECO:0000256" key="6">
    <source>
        <dbReference type="SAM" id="Phobius"/>
    </source>
</evidence>
<dbReference type="InterPro" id="IPR020846">
    <property type="entry name" value="MFS_dom"/>
</dbReference>
<evidence type="ECO:0000256" key="2">
    <source>
        <dbReference type="ARBA" id="ARBA00022692"/>
    </source>
</evidence>
<feature type="transmembrane region" description="Helical" evidence="6">
    <location>
        <begin position="469"/>
        <end position="490"/>
    </location>
</feature>
<organism evidence="8 9">
    <name type="scientific">Nocardia nova</name>
    <dbReference type="NCBI Taxonomy" id="37330"/>
    <lineage>
        <taxon>Bacteria</taxon>
        <taxon>Bacillati</taxon>
        <taxon>Actinomycetota</taxon>
        <taxon>Actinomycetes</taxon>
        <taxon>Mycobacteriales</taxon>
        <taxon>Nocardiaceae</taxon>
        <taxon>Nocardia</taxon>
    </lineage>
</organism>
<feature type="transmembrane region" description="Helical" evidence="6">
    <location>
        <begin position="240"/>
        <end position="261"/>
    </location>
</feature>
<dbReference type="AlphaFoldDB" id="A0A2S6AJH0"/>
<comment type="subcellular location">
    <subcellularLocation>
        <location evidence="1">Cell membrane</location>
        <topology evidence="1">Multi-pass membrane protein</topology>
    </subcellularLocation>
</comment>
<keyword evidence="4 6" id="KW-0472">Membrane</keyword>
<feature type="region of interest" description="Disordered" evidence="5">
    <location>
        <begin position="1"/>
        <end position="29"/>
    </location>
</feature>
<evidence type="ECO:0000313" key="8">
    <source>
        <dbReference type="EMBL" id="PPJ35347.1"/>
    </source>
</evidence>
<evidence type="ECO:0000313" key="9">
    <source>
        <dbReference type="Proteomes" id="UP000239874"/>
    </source>
</evidence>
<dbReference type="InterPro" id="IPR036259">
    <property type="entry name" value="MFS_trans_sf"/>
</dbReference>
<feature type="transmembrane region" description="Helical" evidence="6">
    <location>
        <begin position="336"/>
        <end position="354"/>
    </location>
</feature>
<dbReference type="EMBL" id="PSZC01000022">
    <property type="protein sequence ID" value="PPJ35347.1"/>
    <property type="molecule type" value="Genomic_DNA"/>
</dbReference>
<dbReference type="CDD" id="cd17321">
    <property type="entry name" value="MFS_MMR_MDR_like"/>
    <property type="match status" value="1"/>
</dbReference>
<dbReference type="Gene3D" id="1.20.1250.20">
    <property type="entry name" value="MFS general substrate transporter like domains"/>
    <property type="match status" value="1"/>
</dbReference>
<feature type="transmembrane region" description="Helical" evidence="6">
    <location>
        <begin position="496"/>
        <end position="515"/>
    </location>
</feature>
<dbReference type="Proteomes" id="UP000239874">
    <property type="component" value="Unassembled WGS sequence"/>
</dbReference>
<dbReference type="PANTHER" id="PTHR42718:SF39">
    <property type="entry name" value="ACTINORHODIN TRANSPORTER-RELATED"/>
    <property type="match status" value="1"/>
</dbReference>
<feature type="transmembrane region" description="Helical" evidence="6">
    <location>
        <begin position="545"/>
        <end position="564"/>
    </location>
</feature>
<protein>
    <submittedName>
        <fullName evidence="8">MFS transporter</fullName>
    </submittedName>
</protein>
<evidence type="ECO:0000259" key="7">
    <source>
        <dbReference type="PROSITE" id="PS50850"/>
    </source>
</evidence>
<feature type="transmembrane region" description="Helical" evidence="6">
    <location>
        <begin position="268"/>
        <end position="292"/>
    </location>
</feature>
<feature type="transmembrane region" description="Helical" evidence="6">
    <location>
        <begin position="441"/>
        <end position="462"/>
    </location>
</feature>
<dbReference type="PROSITE" id="PS50850">
    <property type="entry name" value="MFS"/>
    <property type="match status" value="1"/>
</dbReference>
<dbReference type="GO" id="GO:0005886">
    <property type="term" value="C:plasma membrane"/>
    <property type="evidence" value="ECO:0007669"/>
    <property type="project" value="UniProtKB-SubCell"/>
</dbReference>
<feature type="transmembrane region" description="Helical" evidence="6">
    <location>
        <begin position="211"/>
        <end position="228"/>
    </location>
</feature>
<gene>
    <name evidence="8" type="ORF">C5E45_26170</name>
</gene>
<sequence length="601" mass="62858">MIVMVARTPRKPRCRSLSRSTGHPGPQRVGHRARLVQHHRDLLKLPDRDIRLNHLVQNELSGELPISAGRSVARTQRTPPDSVTTGGFCSWSDSPIRLRFSPISAKETVINAHHAHPEQSHAAAASPPAATTDTAEVLHPRRWAAMVVLVLGFTLDLLAVTIANVGLPTIQVDLGATPSQVGWIATAYLLAFAATLITAARLGDLWGRKRMFLVGLAAFAVASTWAALADGAGELIAARAAQGAAAAILAPQVLSSLFVLFRGPERATVLGFFGMAAGLAQAAGLLVGGVLVTADIGGLGWRSIFWVTVPAALILLGFGLRLIPENRSEQALRPRWLAAIGLTAGLVAVVFPLLEGRSYHWAPWTWILLLAGIAAVATVAVGEHRQATARSGALLPLELLRSRCSSVALLIQLLAFAAFSGFLLIFVLWLQDGQHYSALRAGMVTIAFSFGGLAVGPSIGWLTLRFGRITVLTGALLGAIGTLAILAAASSATTGINAWLLVPGLFIIGIGINLVQPPLTTLFLATVPPRYAGTASGIWTTGQQFGGAIGVAALSAIFFAAVTNGDYQQALTASGLTIVAALVLSAILCLALPSATKQDPA</sequence>
<accession>A0A2S6AJH0</accession>
<comment type="caution">
    <text evidence="8">The sequence shown here is derived from an EMBL/GenBank/DDBJ whole genome shotgun (WGS) entry which is preliminary data.</text>
</comment>
<evidence type="ECO:0000256" key="3">
    <source>
        <dbReference type="ARBA" id="ARBA00022989"/>
    </source>
</evidence>
<feature type="transmembrane region" description="Helical" evidence="6">
    <location>
        <begin position="360"/>
        <end position="381"/>
    </location>
</feature>
<dbReference type="Gene3D" id="1.20.1720.10">
    <property type="entry name" value="Multidrug resistance protein D"/>
    <property type="match status" value="1"/>
</dbReference>